<dbReference type="Proteomes" id="UP000760494">
    <property type="component" value="Unassembled WGS sequence"/>
</dbReference>
<sequence length="150" mass="15499">MKPALIGLGSMVLLASATPIPSGSPSSLAPGSSGLTLEKRTELDPISLDTLPGDTLEKRYNVNRRMNIPNHVGTVIQNIGAIIVKAIVDAAGDLIFQITNNGGNPAQVSLREAGTVLDAATLNIAAHHTINYDPLGGINPGDTVSINIQS</sequence>
<evidence type="ECO:0000313" key="1">
    <source>
        <dbReference type="EMBL" id="VTT58329.1"/>
    </source>
</evidence>
<dbReference type="EMBL" id="CABFJX010000018">
    <property type="protein sequence ID" value="VTT58329.1"/>
    <property type="molecule type" value="Genomic_DNA"/>
</dbReference>
<organism evidence="1 2">
    <name type="scientific">Fusarium fujikuroi</name>
    <name type="common">Bakanae and foot rot disease fungus</name>
    <name type="synonym">Gibberella fujikuroi</name>
    <dbReference type="NCBI Taxonomy" id="5127"/>
    <lineage>
        <taxon>Eukaryota</taxon>
        <taxon>Fungi</taxon>
        <taxon>Dikarya</taxon>
        <taxon>Ascomycota</taxon>
        <taxon>Pezizomycotina</taxon>
        <taxon>Sordariomycetes</taxon>
        <taxon>Hypocreomycetidae</taxon>
        <taxon>Hypocreales</taxon>
        <taxon>Nectriaceae</taxon>
        <taxon>Fusarium</taxon>
        <taxon>Fusarium fujikuroi species complex</taxon>
    </lineage>
</organism>
<reference evidence="1" key="1">
    <citation type="submission" date="2019-05" db="EMBL/GenBank/DDBJ databases">
        <authorList>
            <person name="Piombo E."/>
        </authorList>
    </citation>
    <scope>NUCLEOTIDE SEQUENCE</scope>
    <source>
        <strain evidence="1">C2S</strain>
    </source>
</reference>
<comment type="caution">
    <text evidence="1">The sequence shown here is derived from an EMBL/GenBank/DDBJ whole genome shotgun (WGS) entry which is preliminary data.</text>
</comment>
<protein>
    <submittedName>
        <fullName evidence="1">Uncharacterized protein</fullName>
    </submittedName>
</protein>
<dbReference type="AlphaFoldDB" id="A0A2H3S3H5"/>
<gene>
    <name evidence="1" type="ORF">C2S_13836</name>
</gene>
<accession>A0A2H3S3H5</accession>
<evidence type="ECO:0000313" key="2">
    <source>
        <dbReference type="Proteomes" id="UP000760494"/>
    </source>
</evidence>
<name>A0A2H3S3H5_FUSFU</name>
<proteinExistence type="predicted"/>